<comment type="subcellular location">
    <subcellularLocation>
        <location evidence="1">Cell membrane</location>
        <topology evidence="1">Multi-pass membrane protein</topology>
    </subcellularLocation>
</comment>
<evidence type="ECO:0000259" key="13">
    <source>
        <dbReference type="PROSITE" id="PS50885"/>
    </source>
</evidence>
<evidence type="ECO:0000256" key="6">
    <source>
        <dbReference type="ARBA" id="ARBA00022741"/>
    </source>
</evidence>
<keyword evidence="3" id="KW-0597">Phosphoprotein</keyword>
<dbReference type="Pfam" id="PF06580">
    <property type="entry name" value="His_kinase"/>
    <property type="match status" value="1"/>
</dbReference>
<dbReference type="GO" id="GO:0005886">
    <property type="term" value="C:plasma membrane"/>
    <property type="evidence" value="ECO:0007669"/>
    <property type="project" value="UniProtKB-SubCell"/>
</dbReference>
<evidence type="ECO:0000256" key="8">
    <source>
        <dbReference type="ARBA" id="ARBA00022840"/>
    </source>
</evidence>
<dbReference type="AlphaFoldDB" id="A0A1X7JY40"/>
<dbReference type="Gene3D" id="3.30.450.20">
    <property type="entry name" value="PAS domain"/>
    <property type="match status" value="1"/>
</dbReference>
<evidence type="ECO:0000256" key="12">
    <source>
        <dbReference type="SAM" id="Phobius"/>
    </source>
</evidence>
<gene>
    <name evidence="14" type="ORF">SAMN06295960_1844</name>
</gene>
<proteinExistence type="predicted"/>
<evidence type="ECO:0000256" key="7">
    <source>
        <dbReference type="ARBA" id="ARBA00022777"/>
    </source>
</evidence>
<feature type="transmembrane region" description="Helical" evidence="12">
    <location>
        <begin position="290"/>
        <end position="313"/>
    </location>
</feature>
<organism evidence="14 15">
    <name type="scientific">Paenibacillus aquistagni</name>
    <dbReference type="NCBI Taxonomy" id="1852522"/>
    <lineage>
        <taxon>Bacteria</taxon>
        <taxon>Bacillati</taxon>
        <taxon>Bacillota</taxon>
        <taxon>Bacilli</taxon>
        <taxon>Bacillales</taxon>
        <taxon>Paenibacillaceae</taxon>
        <taxon>Paenibacillus</taxon>
    </lineage>
</organism>
<dbReference type="CDD" id="cd06225">
    <property type="entry name" value="HAMP"/>
    <property type="match status" value="1"/>
</dbReference>
<dbReference type="InterPro" id="IPR010559">
    <property type="entry name" value="Sig_transdc_His_kin_internal"/>
</dbReference>
<dbReference type="RefSeq" id="WP_085494092.1">
    <property type="nucleotide sequence ID" value="NZ_FXAZ01000002.1"/>
</dbReference>
<dbReference type="STRING" id="1852522.SAMN06295960_1844"/>
<protein>
    <submittedName>
        <fullName evidence="14">Two-component system, sensor histidine kinase YesM</fullName>
    </submittedName>
</protein>
<dbReference type="InterPro" id="IPR003660">
    <property type="entry name" value="HAMP_dom"/>
</dbReference>
<evidence type="ECO:0000256" key="4">
    <source>
        <dbReference type="ARBA" id="ARBA00022679"/>
    </source>
</evidence>
<keyword evidence="6" id="KW-0547">Nucleotide-binding</keyword>
<dbReference type="EMBL" id="FXAZ01000002">
    <property type="protein sequence ID" value="SMG33450.1"/>
    <property type="molecule type" value="Genomic_DNA"/>
</dbReference>
<keyword evidence="8" id="KW-0067">ATP-binding</keyword>
<dbReference type="Gene3D" id="3.30.565.10">
    <property type="entry name" value="Histidine kinase-like ATPase, C-terminal domain"/>
    <property type="match status" value="1"/>
</dbReference>
<keyword evidence="10" id="KW-0902">Two-component regulatory system</keyword>
<dbReference type="Pfam" id="PF00672">
    <property type="entry name" value="HAMP"/>
    <property type="match status" value="1"/>
</dbReference>
<name>A0A1X7JY40_9BACL</name>
<dbReference type="GO" id="GO:0005524">
    <property type="term" value="F:ATP binding"/>
    <property type="evidence" value="ECO:0007669"/>
    <property type="project" value="UniProtKB-KW"/>
</dbReference>
<evidence type="ECO:0000256" key="3">
    <source>
        <dbReference type="ARBA" id="ARBA00022553"/>
    </source>
</evidence>
<keyword evidence="15" id="KW-1185">Reference proteome</keyword>
<keyword evidence="9 12" id="KW-1133">Transmembrane helix</keyword>
<keyword evidence="4" id="KW-0808">Transferase</keyword>
<keyword evidence="11 12" id="KW-0472">Membrane</keyword>
<dbReference type="SUPFAM" id="SSF158472">
    <property type="entry name" value="HAMP domain-like"/>
    <property type="match status" value="1"/>
</dbReference>
<dbReference type="OrthoDB" id="9776552at2"/>
<dbReference type="PROSITE" id="PS50885">
    <property type="entry name" value="HAMP"/>
    <property type="match status" value="1"/>
</dbReference>
<keyword evidence="5 12" id="KW-0812">Transmembrane</keyword>
<dbReference type="Gene3D" id="6.10.340.10">
    <property type="match status" value="1"/>
</dbReference>
<evidence type="ECO:0000256" key="9">
    <source>
        <dbReference type="ARBA" id="ARBA00022989"/>
    </source>
</evidence>
<evidence type="ECO:0000256" key="1">
    <source>
        <dbReference type="ARBA" id="ARBA00004651"/>
    </source>
</evidence>
<dbReference type="InterPro" id="IPR036890">
    <property type="entry name" value="HATPase_C_sf"/>
</dbReference>
<keyword evidence="2" id="KW-1003">Cell membrane</keyword>
<dbReference type="InterPro" id="IPR050640">
    <property type="entry name" value="Bact_2-comp_sensor_kinase"/>
</dbReference>
<evidence type="ECO:0000313" key="15">
    <source>
        <dbReference type="Proteomes" id="UP000193834"/>
    </source>
</evidence>
<evidence type="ECO:0000313" key="14">
    <source>
        <dbReference type="EMBL" id="SMG33450.1"/>
    </source>
</evidence>
<feature type="transmembrane region" description="Helical" evidence="12">
    <location>
        <begin position="12"/>
        <end position="32"/>
    </location>
</feature>
<sequence>MRTHSIRTRLIKFMLAATIIPLVLSLVITMLYTRESIKAQSINENTRLIFQGKTNLTNYLSNINRASILVYSDPNFLYNLTKSIDDYQAMAEMYSTLQNLQGSLPDIKQVYLHNEQTKQSTLITDNVPKRNLREKAYESAINNSEKSMLEPPHALHSYGFTPSPNDNPNEKVFTFHRPILRIPSTVKLASLAIDIRLDGIQAICNQLYNAQDEELYLLNEQGEIMFSSEQDKIGKPLAGEDASLASLEGDSGYVDRDRAIQVYEKLELSYANWTLVKRIPYEVLYRTSTGLITINAVIAVLALLVVIIGTLFISIRITRPIKQLASYMNEIQTGKLHVAIEDGGQDEIGMLSRRFRQMMETINNLILRKYKLELANQTNQIKALQAQIDPHFLYNSLQSIGTLALQNQGQRVYSLLTSLAEIMRYKMRSNEDMVTLKEEITYLKMYLDLQKERFDEQFEVIWELDEECLNASIPKMTLQPLVENYFKHGMEPQLGKGHLAVRAYRGSLSRLVIEIENDGCSIPDVRLRALQHHLGTLTSEWEDAEHEQEHVPQSQEPESIGLENVLLRLKLYTDDSAALQIENVKPHGVKITLDYAWESERHESSNRG</sequence>
<evidence type="ECO:0000256" key="11">
    <source>
        <dbReference type="ARBA" id="ARBA00023136"/>
    </source>
</evidence>
<keyword evidence="7 14" id="KW-0418">Kinase</keyword>
<evidence type="ECO:0000256" key="10">
    <source>
        <dbReference type="ARBA" id="ARBA00023012"/>
    </source>
</evidence>
<accession>A0A1X7JY40</accession>
<dbReference type="SMART" id="SM00304">
    <property type="entry name" value="HAMP"/>
    <property type="match status" value="1"/>
</dbReference>
<dbReference type="GO" id="GO:0000155">
    <property type="term" value="F:phosphorelay sensor kinase activity"/>
    <property type="evidence" value="ECO:0007669"/>
    <property type="project" value="InterPro"/>
</dbReference>
<evidence type="ECO:0000256" key="5">
    <source>
        <dbReference type="ARBA" id="ARBA00022692"/>
    </source>
</evidence>
<dbReference type="SUPFAM" id="SSF55874">
    <property type="entry name" value="ATPase domain of HSP90 chaperone/DNA topoisomerase II/histidine kinase"/>
    <property type="match status" value="1"/>
</dbReference>
<feature type="domain" description="HAMP" evidence="13">
    <location>
        <begin position="315"/>
        <end position="367"/>
    </location>
</feature>
<evidence type="ECO:0000256" key="2">
    <source>
        <dbReference type="ARBA" id="ARBA00022475"/>
    </source>
</evidence>
<reference evidence="14 15" key="1">
    <citation type="submission" date="2017-04" db="EMBL/GenBank/DDBJ databases">
        <authorList>
            <person name="Afonso C.L."/>
            <person name="Miller P.J."/>
            <person name="Scott M.A."/>
            <person name="Spackman E."/>
            <person name="Goraichik I."/>
            <person name="Dimitrov K.M."/>
            <person name="Suarez D.L."/>
            <person name="Swayne D.E."/>
        </authorList>
    </citation>
    <scope>NUCLEOTIDE SEQUENCE [LARGE SCALE GENOMIC DNA]</scope>
    <source>
        <strain evidence="14 15">11</strain>
    </source>
</reference>
<dbReference type="PANTHER" id="PTHR34220">
    <property type="entry name" value="SENSOR HISTIDINE KINASE YPDA"/>
    <property type="match status" value="1"/>
</dbReference>
<dbReference type="Proteomes" id="UP000193834">
    <property type="component" value="Unassembled WGS sequence"/>
</dbReference>
<dbReference type="PANTHER" id="PTHR34220:SF11">
    <property type="entry name" value="SENSOR PROTEIN KINASE HPTS"/>
    <property type="match status" value="1"/>
</dbReference>